<dbReference type="EMBL" id="CAUWAG010000012">
    <property type="protein sequence ID" value="CAJ2509299.1"/>
    <property type="molecule type" value="Genomic_DNA"/>
</dbReference>
<evidence type="ECO:0000313" key="2">
    <source>
        <dbReference type="EMBL" id="CAJ2509299.1"/>
    </source>
</evidence>
<reference evidence="2" key="1">
    <citation type="submission" date="2023-10" db="EMBL/GenBank/DDBJ databases">
        <authorList>
            <person name="Hackl T."/>
        </authorList>
    </citation>
    <scope>NUCLEOTIDE SEQUENCE</scope>
</reference>
<sequence length="206" mass="21464">MSFISKITVALLGLASAVAAAPAGSCPATQQPPSKPACVPGTKIAIWQPEMWTIYPSNPTAQDSPVTGLNLVRHAEASINEALAVFTGIPKEAKTCTLGWGASVKGERTETFFVKDNGNTEWLQVPGKPPGKVTWNSVRPYVLNGGKSSGLDLTGGSDTDAAVAGIGCQLDCAETMYLYGIITDASAGSIFLDQDFQNGLNMQVTG</sequence>
<dbReference type="Proteomes" id="UP001295740">
    <property type="component" value="Unassembled WGS sequence"/>
</dbReference>
<name>A0AAI8VRF8_9PEZI</name>
<accession>A0AAI8VRF8</accession>
<proteinExistence type="predicted"/>
<protein>
    <submittedName>
        <fullName evidence="2">Uu.00g143250.m01.CDS01</fullName>
    </submittedName>
</protein>
<feature type="chain" id="PRO_5042469625" evidence="1">
    <location>
        <begin position="21"/>
        <end position="206"/>
    </location>
</feature>
<keyword evidence="1" id="KW-0732">Signal</keyword>
<keyword evidence="3" id="KW-1185">Reference proteome</keyword>
<feature type="signal peptide" evidence="1">
    <location>
        <begin position="1"/>
        <end position="20"/>
    </location>
</feature>
<gene>
    <name evidence="2" type="ORF">KHLLAP_LOCUS9767</name>
</gene>
<organism evidence="2 3">
    <name type="scientific">Anthostomella pinea</name>
    <dbReference type="NCBI Taxonomy" id="933095"/>
    <lineage>
        <taxon>Eukaryota</taxon>
        <taxon>Fungi</taxon>
        <taxon>Dikarya</taxon>
        <taxon>Ascomycota</taxon>
        <taxon>Pezizomycotina</taxon>
        <taxon>Sordariomycetes</taxon>
        <taxon>Xylariomycetidae</taxon>
        <taxon>Xylariales</taxon>
        <taxon>Xylariaceae</taxon>
        <taxon>Anthostomella</taxon>
    </lineage>
</organism>
<evidence type="ECO:0000313" key="3">
    <source>
        <dbReference type="Proteomes" id="UP001295740"/>
    </source>
</evidence>
<comment type="caution">
    <text evidence="2">The sequence shown here is derived from an EMBL/GenBank/DDBJ whole genome shotgun (WGS) entry which is preliminary data.</text>
</comment>
<dbReference type="AlphaFoldDB" id="A0AAI8VRF8"/>
<evidence type="ECO:0000256" key="1">
    <source>
        <dbReference type="SAM" id="SignalP"/>
    </source>
</evidence>